<dbReference type="SMART" id="SM00408">
    <property type="entry name" value="IGc2"/>
    <property type="match status" value="3"/>
</dbReference>
<dbReference type="PANTHER" id="PTHR44170:SF6">
    <property type="entry name" value="CONTACTIN"/>
    <property type="match status" value="1"/>
</dbReference>
<dbReference type="AlphaFoldDB" id="A0ABD0JIQ1"/>
<evidence type="ECO:0000256" key="5">
    <source>
        <dbReference type="ARBA" id="ARBA00022989"/>
    </source>
</evidence>
<dbReference type="CDD" id="cd00096">
    <property type="entry name" value="Ig"/>
    <property type="match status" value="1"/>
</dbReference>
<name>A0ABD0JIQ1_9CAEN</name>
<feature type="compositionally biased region" description="Acidic residues" evidence="8">
    <location>
        <begin position="574"/>
        <end position="594"/>
    </location>
</feature>
<feature type="domain" description="Ig-like" evidence="10">
    <location>
        <begin position="326"/>
        <end position="415"/>
    </location>
</feature>
<dbReference type="Gene3D" id="2.60.40.10">
    <property type="entry name" value="Immunoglobulins"/>
    <property type="match status" value="4"/>
</dbReference>
<evidence type="ECO:0000259" key="10">
    <source>
        <dbReference type="PROSITE" id="PS50835"/>
    </source>
</evidence>
<evidence type="ECO:0000256" key="6">
    <source>
        <dbReference type="ARBA" id="ARBA00023136"/>
    </source>
</evidence>
<feature type="chain" id="PRO_5044798251" description="Ig-like domain-containing protein" evidence="9">
    <location>
        <begin position="22"/>
        <end position="633"/>
    </location>
</feature>
<keyword evidence="5" id="KW-1133">Transmembrane helix</keyword>
<dbReference type="Pfam" id="PF13882">
    <property type="entry name" value="Bravo_FIGEY"/>
    <property type="match status" value="1"/>
</dbReference>
<dbReference type="SUPFAM" id="SSF48726">
    <property type="entry name" value="Immunoglobulin"/>
    <property type="match status" value="4"/>
</dbReference>
<dbReference type="GO" id="GO:0007155">
    <property type="term" value="P:cell adhesion"/>
    <property type="evidence" value="ECO:0007669"/>
    <property type="project" value="UniProtKB-KW"/>
</dbReference>
<dbReference type="InterPro" id="IPR003598">
    <property type="entry name" value="Ig_sub2"/>
</dbReference>
<dbReference type="InterPro" id="IPR007110">
    <property type="entry name" value="Ig-like_dom"/>
</dbReference>
<comment type="caution">
    <text evidence="11">The sequence shown here is derived from an EMBL/GenBank/DDBJ whole genome shotgun (WGS) entry which is preliminary data.</text>
</comment>
<feature type="region of interest" description="Disordered" evidence="8">
    <location>
        <begin position="526"/>
        <end position="633"/>
    </location>
</feature>
<dbReference type="Proteomes" id="UP001519460">
    <property type="component" value="Unassembled WGS sequence"/>
</dbReference>
<gene>
    <name evidence="11" type="ORF">BaRGS_00033847</name>
</gene>
<keyword evidence="3" id="KW-0677">Repeat</keyword>
<dbReference type="Pfam" id="PF07679">
    <property type="entry name" value="I-set"/>
    <property type="match status" value="1"/>
</dbReference>
<evidence type="ECO:0000256" key="3">
    <source>
        <dbReference type="ARBA" id="ARBA00022737"/>
    </source>
</evidence>
<dbReference type="PANTHER" id="PTHR44170">
    <property type="entry name" value="PROTEIN SIDEKICK"/>
    <property type="match status" value="1"/>
</dbReference>
<evidence type="ECO:0000313" key="12">
    <source>
        <dbReference type="Proteomes" id="UP001519460"/>
    </source>
</evidence>
<dbReference type="InterPro" id="IPR003599">
    <property type="entry name" value="Ig_sub"/>
</dbReference>
<reference evidence="11 12" key="1">
    <citation type="journal article" date="2023" name="Sci. Data">
        <title>Genome assembly of the Korean intertidal mud-creeper Batillaria attramentaria.</title>
        <authorList>
            <person name="Patra A.K."/>
            <person name="Ho P.T."/>
            <person name="Jun S."/>
            <person name="Lee S.J."/>
            <person name="Kim Y."/>
            <person name="Won Y.J."/>
        </authorList>
    </citation>
    <scope>NUCLEOTIDE SEQUENCE [LARGE SCALE GENOMIC DNA]</scope>
    <source>
        <strain evidence="11">Wonlab-2016</strain>
    </source>
</reference>
<comment type="subcellular location">
    <subcellularLocation>
        <location evidence="1">Membrane</location>
        <topology evidence="1">Single-pass type I membrane protein</topology>
    </subcellularLocation>
</comment>
<keyword evidence="2" id="KW-0812">Transmembrane</keyword>
<feature type="domain" description="Ig-like" evidence="10">
    <location>
        <begin position="31"/>
        <end position="121"/>
    </location>
</feature>
<sequence length="633" mass="70443">MLGGVFPVSVLLLCLAVFAQAQQADVPRQPPSITEPTTRSQRFVKATQDVILNCKAEGQPDVVYEWLWNDNTITSDVITYDANTGTLQIKGITQREEGFFNCKAKNTYQGQEAVAISPKIEVRIARVGEFPPDDGPKTFTFTEGQYVKLPCDEKMPIYYGPTTFKWYTPKSGTLHEVAPDERKFIDQEGSLHFAYIERGDENVDGNREYQCAMSNTIQGLIKLGGEKQVFVNSAGGPIPEREPTAEYGSSGDLLIVERNNDAILECVFNNENKPITPSSKYSIENYGRTLRIRNVIEADEKTYFCQGKNGLGTARKDLLLNVTSSPIWVEPLQSVTVPEGQNAELRCYSRSAVGEVPPGPPEWYKNGVRMGSGTDPTKYKFSDGNRKMTVMYPNKASDIACFQCYVENSVGREFSDGCLNVILPITVTVQPDDLDQVVSKGDIVNLTVVATSDVLTPIKYRWIFKNVTYESNEAPPYVTYDPVTQLAFINTSVLTDEEYAEIDGVYRREIYHQYQSVFVNIQVSREEAPPVGKKETDAGLDPEKDLKDSGFHDLSRAEFDDYPEKGKPPPGNFDFDDIPIGVDDDDDFEGEYGEEATAFNEDGSFIGVYTKDNKSKPPQPPPYSAGGPTESNV</sequence>
<dbReference type="SMART" id="SM00409">
    <property type="entry name" value="IG"/>
    <property type="match status" value="4"/>
</dbReference>
<dbReference type="PROSITE" id="PS50835">
    <property type="entry name" value="IG_LIKE"/>
    <property type="match status" value="2"/>
</dbReference>
<dbReference type="InterPro" id="IPR013098">
    <property type="entry name" value="Ig_I-set"/>
</dbReference>
<dbReference type="Pfam" id="PF13927">
    <property type="entry name" value="Ig_3"/>
    <property type="match status" value="1"/>
</dbReference>
<dbReference type="InterPro" id="IPR013783">
    <property type="entry name" value="Ig-like_fold"/>
</dbReference>
<organism evidence="11 12">
    <name type="scientific">Batillaria attramentaria</name>
    <dbReference type="NCBI Taxonomy" id="370345"/>
    <lineage>
        <taxon>Eukaryota</taxon>
        <taxon>Metazoa</taxon>
        <taxon>Spiralia</taxon>
        <taxon>Lophotrochozoa</taxon>
        <taxon>Mollusca</taxon>
        <taxon>Gastropoda</taxon>
        <taxon>Caenogastropoda</taxon>
        <taxon>Sorbeoconcha</taxon>
        <taxon>Cerithioidea</taxon>
        <taxon>Batillariidae</taxon>
        <taxon>Batillaria</taxon>
    </lineage>
</organism>
<evidence type="ECO:0000256" key="4">
    <source>
        <dbReference type="ARBA" id="ARBA00022889"/>
    </source>
</evidence>
<evidence type="ECO:0000256" key="2">
    <source>
        <dbReference type="ARBA" id="ARBA00022692"/>
    </source>
</evidence>
<dbReference type="GO" id="GO:0016020">
    <property type="term" value="C:membrane"/>
    <property type="evidence" value="ECO:0007669"/>
    <property type="project" value="UniProtKB-SubCell"/>
</dbReference>
<protein>
    <recommendedName>
        <fullName evidence="10">Ig-like domain-containing protein</fullName>
    </recommendedName>
</protein>
<dbReference type="InterPro" id="IPR026966">
    <property type="entry name" value="Neurofascin/L1/NrCAM_C"/>
</dbReference>
<keyword evidence="6" id="KW-0472">Membrane</keyword>
<evidence type="ECO:0000313" key="11">
    <source>
        <dbReference type="EMBL" id="KAK7474892.1"/>
    </source>
</evidence>
<dbReference type="InterPro" id="IPR036179">
    <property type="entry name" value="Ig-like_dom_sf"/>
</dbReference>
<feature type="compositionally biased region" description="Basic and acidic residues" evidence="8">
    <location>
        <begin position="526"/>
        <end position="567"/>
    </location>
</feature>
<accession>A0ABD0JIQ1</accession>
<keyword evidence="7" id="KW-1015">Disulfide bond</keyword>
<dbReference type="EMBL" id="JACVVK020000421">
    <property type="protein sequence ID" value="KAK7474892.1"/>
    <property type="molecule type" value="Genomic_DNA"/>
</dbReference>
<feature type="signal peptide" evidence="9">
    <location>
        <begin position="1"/>
        <end position="21"/>
    </location>
</feature>
<keyword evidence="4" id="KW-0130">Cell adhesion</keyword>
<proteinExistence type="predicted"/>
<evidence type="ECO:0000256" key="1">
    <source>
        <dbReference type="ARBA" id="ARBA00004479"/>
    </source>
</evidence>
<evidence type="ECO:0000256" key="7">
    <source>
        <dbReference type="ARBA" id="ARBA00023157"/>
    </source>
</evidence>
<evidence type="ECO:0000256" key="9">
    <source>
        <dbReference type="SAM" id="SignalP"/>
    </source>
</evidence>
<keyword evidence="12" id="KW-1185">Reference proteome</keyword>
<keyword evidence="9" id="KW-0732">Signal</keyword>
<evidence type="ECO:0000256" key="8">
    <source>
        <dbReference type="SAM" id="MobiDB-lite"/>
    </source>
</evidence>